<dbReference type="SUPFAM" id="SSF50978">
    <property type="entry name" value="WD40 repeat-like"/>
    <property type="match status" value="1"/>
</dbReference>
<sequence>IVPLFMATKSQEIFQCICDEHVTDESPFKLIKKEDIIQDMKMRAAISDFHPVKQIVLDYPGEELLISYDPDFQYGQNFFLCTTEEAKANLLKPAGGSAETEEVGEEDAVYTYKPPEAKEWISQGSQVDVDNEIVVDTRDKVTPLASRVRREFGAPITFDDRDADSTSAEQGLSASCLACPTYADQNFTIKKQELDFGVQAVPETTDGASQTDWKHPVTASTQYKPREVSEEEAKIAQQTDEYKQFIQASVPRFELALQQNTIMDVFFDDWAVLGEEDTNFGSKSDSHLKEYQSFTDLQYSKDKTVTCVDWHPAIKGVMAVACCERLTFDERIDCANKLLMTPSLILIWSFSDPIHPQLLLEGPDDICCFKFCPSDPNIVAGGCINGQLVLWDLTDYADKLSNSRGGTSKSNQKKAAMFGEEIQPDTPTVRYCAVSAIENSHKSIITSVDWIPDHFELNRYGVPVENRMSECCQIMTCGTDSNVMVWDTRPPKAPANTKEQPVTKVFGVSQAYKHLDLVWKPLLKLTMQKMDISGDYSPLKFSLAERQGHLGLAKHADRIKTNSPTGEKPEKTGMSKVPSAKNQRPLEAVGHNYFIGTEDGEVIYASFKLEKDNETGKSNVPKPSWAVAPHDGPINTLQRNPFFKDILLTAGGWTFALWKEGVTTGAILQSSCATKLYTAGHWSTTRPAVFFLGTQDGNVEVWDLLDRTHEPLLVQNVTAAQVTQIVPWVVSKKQHLVAVSDSVGTLHILEIPWNLRYPASGEKQAVKGFFDREIKRIEYFDMK</sequence>
<dbReference type="GO" id="GO:0045503">
    <property type="term" value="F:dynein light chain binding"/>
    <property type="evidence" value="ECO:0007669"/>
    <property type="project" value="TreeGrafter"/>
</dbReference>
<reference evidence="6" key="3">
    <citation type="submission" date="2025-09" db="UniProtKB">
        <authorList>
            <consortium name="Ensembl"/>
        </authorList>
    </citation>
    <scope>IDENTIFICATION</scope>
</reference>
<dbReference type="GO" id="GO:0036159">
    <property type="term" value="P:inner dynein arm assembly"/>
    <property type="evidence" value="ECO:0007669"/>
    <property type="project" value="TreeGrafter"/>
</dbReference>
<dbReference type="Pfam" id="PF00400">
    <property type="entry name" value="WD40"/>
    <property type="match status" value="1"/>
</dbReference>
<proteinExistence type="predicted"/>
<evidence type="ECO:0000256" key="2">
    <source>
        <dbReference type="ARBA" id="ARBA00022490"/>
    </source>
</evidence>
<dbReference type="eggNOG" id="KOG1587">
    <property type="taxonomic scope" value="Eukaryota"/>
</dbReference>
<dbReference type="AlphaFoldDB" id="H2Y8V1"/>
<organism evidence="6 7">
    <name type="scientific">Ciona savignyi</name>
    <name type="common">Pacific transparent sea squirt</name>
    <dbReference type="NCBI Taxonomy" id="51511"/>
    <lineage>
        <taxon>Eukaryota</taxon>
        <taxon>Metazoa</taxon>
        <taxon>Chordata</taxon>
        <taxon>Tunicata</taxon>
        <taxon>Ascidiacea</taxon>
        <taxon>Phlebobranchia</taxon>
        <taxon>Cionidae</taxon>
        <taxon>Ciona</taxon>
    </lineage>
</organism>
<evidence type="ECO:0000256" key="1">
    <source>
        <dbReference type="ARBA" id="ARBA00004496"/>
    </source>
</evidence>
<dbReference type="InterPro" id="IPR036322">
    <property type="entry name" value="WD40_repeat_dom_sf"/>
</dbReference>
<dbReference type="InParanoid" id="H2Y8V1"/>
<dbReference type="PANTHER" id="PTHR12442">
    <property type="entry name" value="DYNEIN INTERMEDIATE CHAIN"/>
    <property type="match status" value="1"/>
</dbReference>
<evidence type="ECO:0000313" key="7">
    <source>
        <dbReference type="Proteomes" id="UP000007875"/>
    </source>
</evidence>
<dbReference type="Proteomes" id="UP000007875">
    <property type="component" value="Unassembled WGS sequence"/>
</dbReference>
<evidence type="ECO:0000313" key="6">
    <source>
        <dbReference type="Ensembl" id="ENSCSAVP00000001749.1"/>
    </source>
</evidence>
<dbReference type="InterPro" id="IPR015943">
    <property type="entry name" value="WD40/YVTN_repeat-like_dom_sf"/>
</dbReference>
<dbReference type="HOGENOM" id="CLU_009390_1_0_1"/>
<dbReference type="Gene3D" id="2.130.10.10">
    <property type="entry name" value="YVTN repeat-like/Quinoprotein amine dehydrogenase"/>
    <property type="match status" value="2"/>
</dbReference>
<dbReference type="SMART" id="SM00320">
    <property type="entry name" value="WD40"/>
    <property type="match status" value="4"/>
</dbReference>
<keyword evidence="7" id="KW-1185">Reference proteome</keyword>
<dbReference type="STRING" id="51511.ENSCSAVP00000001749"/>
<name>H2Y8V1_CIOSA</name>
<keyword evidence="3" id="KW-0853">WD repeat</keyword>
<dbReference type="GO" id="GO:0045504">
    <property type="term" value="F:dynein heavy chain binding"/>
    <property type="evidence" value="ECO:0007669"/>
    <property type="project" value="TreeGrafter"/>
</dbReference>
<reference evidence="7" key="1">
    <citation type="submission" date="2003-08" db="EMBL/GenBank/DDBJ databases">
        <authorList>
            <person name="Birren B."/>
            <person name="Nusbaum C."/>
            <person name="Abebe A."/>
            <person name="Abouelleil A."/>
            <person name="Adekoya E."/>
            <person name="Ait-zahra M."/>
            <person name="Allen N."/>
            <person name="Allen T."/>
            <person name="An P."/>
            <person name="Anderson M."/>
            <person name="Anderson S."/>
            <person name="Arachchi H."/>
            <person name="Armbruster J."/>
            <person name="Bachantsang P."/>
            <person name="Baldwin J."/>
            <person name="Barry A."/>
            <person name="Bayul T."/>
            <person name="Blitshsteyn B."/>
            <person name="Bloom T."/>
            <person name="Blye J."/>
            <person name="Boguslavskiy L."/>
            <person name="Borowsky M."/>
            <person name="Boukhgalter B."/>
            <person name="Brunache A."/>
            <person name="Butler J."/>
            <person name="Calixte N."/>
            <person name="Calvo S."/>
            <person name="Camarata J."/>
            <person name="Campo K."/>
            <person name="Chang J."/>
            <person name="Cheshatsang Y."/>
            <person name="Citroen M."/>
            <person name="Collymore A."/>
            <person name="Considine T."/>
            <person name="Cook A."/>
            <person name="Cooke P."/>
            <person name="Corum B."/>
            <person name="Cuomo C."/>
            <person name="David R."/>
            <person name="Dawoe T."/>
            <person name="Degray S."/>
            <person name="Dodge S."/>
            <person name="Dooley K."/>
            <person name="Dorje P."/>
            <person name="Dorjee K."/>
            <person name="Dorris L."/>
            <person name="Duffey N."/>
            <person name="Dupes A."/>
            <person name="Elkins T."/>
            <person name="Engels R."/>
            <person name="Erickson J."/>
            <person name="Farina A."/>
            <person name="Faro S."/>
            <person name="Ferreira P."/>
            <person name="Fischer H."/>
            <person name="Fitzgerald M."/>
            <person name="Foley K."/>
            <person name="Gage D."/>
            <person name="Galagan J."/>
            <person name="Gearin G."/>
            <person name="Gnerre S."/>
            <person name="Gnirke A."/>
            <person name="Goyette A."/>
            <person name="Graham J."/>
            <person name="Grandbois E."/>
            <person name="Gyaltsen K."/>
            <person name="Hafez N."/>
            <person name="Hagopian D."/>
            <person name="Hagos B."/>
            <person name="Hall J."/>
            <person name="Hatcher B."/>
            <person name="Heller A."/>
            <person name="Higgins H."/>
            <person name="Honan T."/>
            <person name="Horn A."/>
            <person name="Houde N."/>
            <person name="Hughes L."/>
            <person name="Hulme W."/>
            <person name="Husby E."/>
            <person name="Iliev I."/>
            <person name="Jaffe D."/>
            <person name="Jones C."/>
            <person name="Kamal M."/>
            <person name="Kamat A."/>
            <person name="Kamvysselis M."/>
            <person name="Karlsson E."/>
            <person name="Kells C."/>
            <person name="Kieu A."/>
            <person name="Kisner P."/>
            <person name="Kodira C."/>
            <person name="Kulbokas E."/>
            <person name="Labutti K."/>
            <person name="Lama D."/>
            <person name="Landers T."/>
            <person name="Leger J."/>
            <person name="Levine S."/>
            <person name="Lewis D."/>
            <person name="Lewis T."/>
            <person name="Lindblad-toh K."/>
            <person name="Liu X."/>
            <person name="Lokyitsang T."/>
            <person name="Lokyitsang Y."/>
            <person name="Lucien O."/>
            <person name="Lui A."/>
            <person name="Ma L.J."/>
            <person name="Mabbitt R."/>
            <person name="Macdonald J."/>
            <person name="Maclean C."/>
            <person name="Major J."/>
            <person name="Manning J."/>
            <person name="Marabella R."/>
            <person name="Maru K."/>
            <person name="Matthews C."/>
            <person name="Mauceli E."/>
            <person name="Mccarthy M."/>
            <person name="Mcdonough S."/>
            <person name="Mcghee T."/>
            <person name="Meldrim J."/>
            <person name="Meneus L."/>
            <person name="Mesirov J."/>
            <person name="Mihalev A."/>
            <person name="Mihova T."/>
            <person name="Mikkelsen T."/>
            <person name="Mlenga V."/>
            <person name="Moru K."/>
            <person name="Mozes J."/>
            <person name="Mulrain L."/>
            <person name="Munson G."/>
            <person name="Naylor J."/>
            <person name="Newes C."/>
            <person name="Nguyen C."/>
            <person name="Nguyen N."/>
            <person name="Nguyen T."/>
            <person name="Nicol R."/>
            <person name="Nielsen C."/>
            <person name="Nizzari M."/>
            <person name="Norbu C."/>
            <person name="Norbu N."/>
            <person name="O'donnell P."/>
            <person name="Okoawo O."/>
            <person name="O'leary S."/>
            <person name="Omotosho B."/>
            <person name="O'neill K."/>
            <person name="Osman S."/>
            <person name="Parker S."/>
            <person name="Perrin D."/>
            <person name="Phunkhang P."/>
            <person name="Piqani B."/>
            <person name="Purcell S."/>
            <person name="Rachupka T."/>
            <person name="Ramasamy U."/>
            <person name="Rameau R."/>
            <person name="Ray V."/>
            <person name="Raymond C."/>
            <person name="Retta R."/>
            <person name="Richardson S."/>
            <person name="Rise C."/>
            <person name="Rodriguez J."/>
            <person name="Rogers J."/>
            <person name="Rogov P."/>
            <person name="Rutman M."/>
            <person name="Schupbach R."/>
            <person name="Seaman C."/>
            <person name="Settipalli S."/>
            <person name="Sharpe T."/>
            <person name="Sheridan J."/>
            <person name="Sherpa N."/>
            <person name="Shi J."/>
            <person name="Smirnov S."/>
            <person name="Smith C."/>
            <person name="Sougnez C."/>
            <person name="Spencer B."/>
            <person name="Stalker J."/>
            <person name="Stange-thomann N."/>
            <person name="Stavropoulos S."/>
            <person name="Stetson K."/>
            <person name="Stone C."/>
            <person name="Stone S."/>
            <person name="Stubbs M."/>
            <person name="Talamas J."/>
            <person name="Tchuinga P."/>
            <person name="Tenzing P."/>
            <person name="Tesfaye S."/>
            <person name="Theodore J."/>
            <person name="Thoulutsang Y."/>
            <person name="Topham K."/>
            <person name="Towey S."/>
            <person name="Tsamla T."/>
            <person name="Tsomo N."/>
            <person name="Vallee D."/>
            <person name="Vassiliev H."/>
            <person name="Venkataraman V."/>
            <person name="Vinson J."/>
            <person name="Vo A."/>
            <person name="Wade C."/>
            <person name="Wang S."/>
            <person name="Wangchuk T."/>
            <person name="Wangdi T."/>
            <person name="Whittaker C."/>
            <person name="Wilkinson J."/>
            <person name="Wu Y."/>
            <person name="Wyman D."/>
            <person name="Yadav S."/>
            <person name="Yang S."/>
            <person name="Yang X."/>
            <person name="Yeager S."/>
            <person name="Yee E."/>
            <person name="Young G."/>
            <person name="Zainoun J."/>
            <person name="Zembeck L."/>
            <person name="Zimmer A."/>
            <person name="Zody M."/>
            <person name="Lander E."/>
        </authorList>
    </citation>
    <scope>NUCLEOTIDE SEQUENCE [LARGE SCALE GENOMIC DNA]</scope>
</reference>
<protein>
    <recommendedName>
        <fullName evidence="8">WD repeat domain 63</fullName>
    </recommendedName>
</protein>
<dbReference type="GO" id="GO:0060294">
    <property type="term" value="P:cilium movement involved in cell motility"/>
    <property type="evidence" value="ECO:0007669"/>
    <property type="project" value="TreeGrafter"/>
</dbReference>
<dbReference type="PANTHER" id="PTHR12442:SF5">
    <property type="entry name" value="DYNEIN AXONEMAL INTERMEDIATE CHAIN 3"/>
    <property type="match status" value="1"/>
</dbReference>
<dbReference type="InterPro" id="IPR001680">
    <property type="entry name" value="WD40_rpt"/>
</dbReference>
<dbReference type="InterPro" id="IPR050687">
    <property type="entry name" value="Dynein_IC"/>
</dbReference>
<keyword evidence="4" id="KW-0677">Repeat</keyword>
<comment type="subcellular location">
    <subcellularLocation>
        <location evidence="1">Cytoplasm</location>
    </subcellularLocation>
</comment>
<keyword evidence="2" id="KW-0963">Cytoplasm</keyword>
<accession>H2Y8V1</accession>
<dbReference type="Ensembl" id="ENSCSAVT00000001780.1">
    <property type="protein sequence ID" value="ENSCSAVP00000001749.1"/>
    <property type="gene ID" value="ENSCSAVG00000001020.1"/>
</dbReference>
<dbReference type="GeneTree" id="ENSGT00940000156924"/>
<evidence type="ECO:0000256" key="5">
    <source>
        <dbReference type="SAM" id="MobiDB-lite"/>
    </source>
</evidence>
<dbReference type="OMA" id="EPMLTHH"/>
<dbReference type="GO" id="GO:0036156">
    <property type="term" value="C:inner dynein arm"/>
    <property type="evidence" value="ECO:0007669"/>
    <property type="project" value="TreeGrafter"/>
</dbReference>
<feature type="region of interest" description="Disordered" evidence="5">
    <location>
        <begin position="552"/>
        <end position="582"/>
    </location>
</feature>
<evidence type="ECO:0000256" key="3">
    <source>
        <dbReference type="ARBA" id="ARBA00022574"/>
    </source>
</evidence>
<evidence type="ECO:0000256" key="4">
    <source>
        <dbReference type="ARBA" id="ARBA00022737"/>
    </source>
</evidence>
<reference evidence="6" key="2">
    <citation type="submission" date="2025-08" db="UniProtKB">
        <authorList>
            <consortium name="Ensembl"/>
        </authorList>
    </citation>
    <scope>IDENTIFICATION</scope>
</reference>
<evidence type="ECO:0008006" key="8">
    <source>
        <dbReference type="Google" id="ProtNLM"/>
    </source>
</evidence>